<reference evidence="1" key="1">
    <citation type="submission" date="2015-10" db="EMBL/GenBank/DDBJ databases">
        <authorList>
            <person name="Gilbert D.G."/>
        </authorList>
    </citation>
    <scope>NUCLEOTIDE SEQUENCE</scope>
    <source>
        <strain evidence="1">Phyl III-seqv23</strain>
    </source>
</reference>
<organism evidence="1">
    <name type="scientific">Ralstonia solanacearum</name>
    <name type="common">Pseudomonas solanacearum</name>
    <dbReference type="NCBI Taxonomy" id="305"/>
    <lineage>
        <taxon>Bacteria</taxon>
        <taxon>Pseudomonadati</taxon>
        <taxon>Pseudomonadota</taxon>
        <taxon>Betaproteobacteria</taxon>
        <taxon>Burkholderiales</taxon>
        <taxon>Burkholderiaceae</taxon>
        <taxon>Ralstonia</taxon>
        <taxon>Ralstonia solanacearum species complex</taxon>
    </lineage>
</organism>
<name>A0A0S4XL80_RALSL</name>
<gene>
    <name evidence="1" type="ORF">RD1301_v1_6450001</name>
</gene>
<sequence length="13" mass="1637">MLVDHRPEELRLE</sequence>
<proteinExistence type="predicted"/>
<protein>
    <submittedName>
        <fullName evidence="1">Uncharacterized protein</fullName>
    </submittedName>
</protein>
<evidence type="ECO:0000313" key="1">
    <source>
        <dbReference type="EMBL" id="CUV64356.1"/>
    </source>
</evidence>
<accession>A0A0S4XL80</accession>
<dbReference type="EMBL" id="LN899822">
    <property type="protein sequence ID" value="CUV64356.1"/>
    <property type="molecule type" value="Genomic_DNA"/>
</dbReference>